<evidence type="ECO:0000313" key="4">
    <source>
        <dbReference type="Proteomes" id="UP000276295"/>
    </source>
</evidence>
<name>A0A3A5JZ40_9ENTR</name>
<comment type="caution">
    <text evidence="3">The sequence shown here is derived from an EMBL/GenBank/DDBJ whole genome shotgun (WGS) entry which is preliminary data.</text>
</comment>
<dbReference type="InterPro" id="IPR002201">
    <property type="entry name" value="Glyco_trans_9"/>
</dbReference>
<dbReference type="GO" id="GO:0005829">
    <property type="term" value="C:cytosol"/>
    <property type="evidence" value="ECO:0007669"/>
    <property type="project" value="TreeGrafter"/>
</dbReference>
<dbReference type="Proteomes" id="UP000276295">
    <property type="component" value="Unassembled WGS sequence"/>
</dbReference>
<gene>
    <name evidence="3" type="ORF">D6029_08655</name>
</gene>
<dbReference type="PANTHER" id="PTHR30160">
    <property type="entry name" value="TETRAACYLDISACCHARIDE 4'-KINASE-RELATED"/>
    <property type="match status" value="1"/>
</dbReference>
<dbReference type="GO" id="GO:0009244">
    <property type="term" value="P:lipopolysaccharide core region biosynthetic process"/>
    <property type="evidence" value="ECO:0007669"/>
    <property type="project" value="TreeGrafter"/>
</dbReference>
<sequence>MMKVINYLRKLNRKRNHKTHELKRRVKLYSVAKKIEDKRNQQLDAKDVKKILFPFVDLGIGDAVCHTGIWAKLKDAGYTIQIIAEENKRHFFEKLSCIDELHIVDMNNIQALEKINTDLVISIYSWMKRKETFNTLLLSKINYKYAISFGGWLTKPYNITIPLQKDFHITDPQKKILELLGINANKFRYMLPELSEHDSFIDDYLRPVNSEEKIVVINPFASVDERSLTLEQLDKLVENLSKTPNIKIFIIGEKLKIQKIKINNKNVSICLFDSLWHAVSLIKKADLTISVDTAIVHISSALQTKLIGIYYTVFLDHNETLKGNIIFSPHGENHKQIIFDKRKYAIDIDAISEAAISYLDEPLSA</sequence>
<keyword evidence="2 3" id="KW-0808">Transferase</keyword>
<accession>A0A3A5JZ40</accession>
<evidence type="ECO:0000256" key="2">
    <source>
        <dbReference type="ARBA" id="ARBA00022679"/>
    </source>
</evidence>
<evidence type="ECO:0000313" key="3">
    <source>
        <dbReference type="EMBL" id="RJT23898.1"/>
    </source>
</evidence>
<protein>
    <submittedName>
        <fullName evidence="3">Lipopolysaccharide heptosyltransferase family protein</fullName>
    </submittedName>
</protein>
<dbReference type="InterPro" id="IPR051199">
    <property type="entry name" value="LPS_LOS_Heptosyltrfase"/>
</dbReference>
<evidence type="ECO:0000256" key="1">
    <source>
        <dbReference type="ARBA" id="ARBA00022676"/>
    </source>
</evidence>
<dbReference type="Pfam" id="PF01075">
    <property type="entry name" value="Glyco_transf_9"/>
    <property type="match status" value="1"/>
</dbReference>
<dbReference type="OrthoDB" id="89608at2"/>
<dbReference type="EMBL" id="QZWH01000015">
    <property type="protein sequence ID" value="RJT23898.1"/>
    <property type="molecule type" value="Genomic_DNA"/>
</dbReference>
<organism evidence="3 4">
    <name type="scientific">Buttiauxella izardii</name>
    <dbReference type="NCBI Taxonomy" id="82991"/>
    <lineage>
        <taxon>Bacteria</taxon>
        <taxon>Pseudomonadati</taxon>
        <taxon>Pseudomonadota</taxon>
        <taxon>Gammaproteobacteria</taxon>
        <taxon>Enterobacterales</taxon>
        <taxon>Enterobacteriaceae</taxon>
        <taxon>Buttiauxella</taxon>
    </lineage>
</organism>
<dbReference type="SUPFAM" id="SSF53756">
    <property type="entry name" value="UDP-Glycosyltransferase/glycogen phosphorylase"/>
    <property type="match status" value="1"/>
</dbReference>
<dbReference type="GO" id="GO:0008713">
    <property type="term" value="F:ADP-heptose-lipopolysaccharide heptosyltransferase activity"/>
    <property type="evidence" value="ECO:0007669"/>
    <property type="project" value="TreeGrafter"/>
</dbReference>
<dbReference type="Gene3D" id="3.40.50.2000">
    <property type="entry name" value="Glycogen Phosphorylase B"/>
    <property type="match status" value="2"/>
</dbReference>
<dbReference type="AlphaFoldDB" id="A0A3A5JZ40"/>
<proteinExistence type="predicted"/>
<keyword evidence="4" id="KW-1185">Reference proteome</keyword>
<keyword evidence="1" id="KW-0328">Glycosyltransferase</keyword>
<reference evidence="3 4" key="1">
    <citation type="submission" date="2018-09" db="EMBL/GenBank/DDBJ databases">
        <title>Draft genome sequence of Buttiauxella izardii CCUG 35510T.</title>
        <authorList>
            <person name="Salva-Serra F."/>
            <person name="Marathe N."/>
            <person name="Moore E."/>
            <person name="Stadler-Svensson L."/>
            <person name="Engstrom-Jakobsson H."/>
        </authorList>
    </citation>
    <scope>NUCLEOTIDE SEQUENCE [LARGE SCALE GENOMIC DNA]</scope>
    <source>
        <strain evidence="3 4">CCUG 35510</strain>
    </source>
</reference>